<proteinExistence type="predicted"/>
<evidence type="ECO:0000313" key="1">
    <source>
        <dbReference type="Proteomes" id="UP000887580"/>
    </source>
</evidence>
<sequence>MSPLPLTAAAEPSPTDRSEPPPSNVAPSAPGVVIFPNATNPLSNNTVSQTNPPPKDIPLAPKGSGPLGLTSATKVWIVRWHGFLMLVAWFGMIAIGIFSARYLKPGTPKTKIGGVHLWFHIHRGLNFTAVMIIIVSTILIFIAKDLTWTGPVLGAEPSYNWNPGAIHTVFGIVAILLALMQPLGALARCGPDHPRRPLFNWGHRTLGLIGIIFAFIAAFIAINKFHLCYDYCIDFFLVIAAFIAINKFHLWSNSDTPTILAIIYLISAIVLIIALEIFTFSRLRNRRKVALSNRLDTGMELQRPSKYSEDGFDQSHEIHREGESKDKLVNINGFLIFSVTSIAFVVLLTLYLF</sequence>
<organism evidence="1 2">
    <name type="scientific">Panagrolaimus sp. PS1159</name>
    <dbReference type="NCBI Taxonomy" id="55785"/>
    <lineage>
        <taxon>Eukaryota</taxon>
        <taxon>Metazoa</taxon>
        <taxon>Ecdysozoa</taxon>
        <taxon>Nematoda</taxon>
        <taxon>Chromadorea</taxon>
        <taxon>Rhabditida</taxon>
        <taxon>Tylenchina</taxon>
        <taxon>Panagrolaimomorpha</taxon>
        <taxon>Panagrolaimoidea</taxon>
        <taxon>Panagrolaimidae</taxon>
        <taxon>Panagrolaimus</taxon>
    </lineage>
</organism>
<name>A0AC35GEC3_9BILA</name>
<accession>A0AC35GEC3</accession>
<reference evidence="2" key="1">
    <citation type="submission" date="2022-11" db="UniProtKB">
        <authorList>
            <consortium name="WormBaseParasite"/>
        </authorList>
    </citation>
    <scope>IDENTIFICATION</scope>
</reference>
<dbReference type="Proteomes" id="UP000887580">
    <property type="component" value="Unplaced"/>
</dbReference>
<evidence type="ECO:0000313" key="2">
    <source>
        <dbReference type="WBParaSite" id="PS1159_v2.g448.t2"/>
    </source>
</evidence>
<protein>
    <submittedName>
        <fullName evidence="2">Cytochrome b561 domain-containing protein</fullName>
    </submittedName>
</protein>
<dbReference type="WBParaSite" id="PS1159_v2.g448.t2">
    <property type="protein sequence ID" value="PS1159_v2.g448.t2"/>
    <property type="gene ID" value="PS1159_v2.g448"/>
</dbReference>